<dbReference type="EMBL" id="CADCXV010000651">
    <property type="protein sequence ID" value="CAB0031751.1"/>
    <property type="molecule type" value="Genomic_DNA"/>
</dbReference>
<organism evidence="1 2">
    <name type="scientific">Trichogramma brassicae</name>
    <dbReference type="NCBI Taxonomy" id="86971"/>
    <lineage>
        <taxon>Eukaryota</taxon>
        <taxon>Metazoa</taxon>
        <taxon>Ecdysozoa</taxon>
        <taxon>Arthropoda</taxon>
        <taxon>Hexapoda</taxon>
        <taxon>Insecta</taxon>
        <taxon>Pterygota</taxon>
        <taxon>Neoptera</taxon>
        <taxon>Endopterygota</taxon>
        <taxon>Hymenoptera</taxon>
        <taxon>Apocrita</taxon>
        <taxon>Proctotrupomorpha</taxon>
        <taxon>Chalcidoidea</taxon>
        <taxon>Trichogrammatidae</taxon>
        <taxon>Trichogramma</taxon>
    </lineage>
</organism>
<name>A0A6H5I3H2_9HYME</name>
<evidence type="ECO:0000313" key="1">
    <source>
        <dbReference type="EMBL" id="CAB0031751.1"/>
    </source>
</evidence>
<keyword evidence="2" id="KW-1185">Reference proteome</keyword>
<feature type="non-terminal residue" evidence="1">
    <location>
        <position position="1"/>
    </location>
</feature>
<evidence type="ECO:0000313" key="2">
    <source>
        <dbReference type="Proteomes" id="UP000479190"/>
    </source>
</evidence>
<sequence length="260" mass="30154">TQQKFLRIVTPKYLQPFLLSGIQSSSFHQFSPTTFFCNETIGRNWICLDQTLLMIPQITVKEKLVDMMRKRMNKVSIPGNANSGQNYWRAKSCSLSSAKSIHDRVSGGIPEPPACSYTYTYTYNSIRKRVHFNWTRKRSRITSKHIKTLCSILQKYNWIVEILCWNWKEASIVKKNLCVLLYYCLFRKEEINQEKLCATEKNITNHLSLVETPQTSMIYHRTILKNGNALAPRSATVRCVTRAAQLQTRMLALAGEMWIC</sequence>
<reference evidence="1 2" key="1">
    <citation type="submission" date="2020-02" db="EMBL/GenBank/DDBJ databases">
        <authorList>
            <person name="Ferguson B K."/>
        </authorList>
    </citation>
    <scope>NUCLEOTIDE SEQUENCE [LARGE SCALE GENOMIC DNA]</scope>
</reference>
<dbReference type="AlphaFoldDB" id="A0A6H5I3H2"/>
<gene>
    <name evidence="1" type="ORF">TBRA_LOCUS3716</name>
</gene>
<proteinExistence type="predicted"/>
<dbReference type="Proteomes" id="UP000479190">
    <property type="component" value="Unassembled WGS sequence"/>
</dbReference>
<protein>
    <submittedName>
        <fullName evidence="1">Uncharacterized protein</fullName>
    </submittedName>
</protein>
<accession>A0A6H5I3H2</accession>